<accession>A0A6D2HN97</accession>
<dbReference type="InterPro" id="IPR029000">
    <property type="entry name" value="Cyclophilin-like_dom_sf"/>
</dbReference>
<evidence type="ECO:0000256" key="1">
    <source>
        <dbReference type="ARBA" id="ARBA00007365"/>
    </source>
</evidence>
<feature type="domain" description="PPIase cyclophilin-type" evidence="2">
    <location>
        <begin position="1"/>
        <end position="127"/>
    </location>
</feature>
<dbReference type="PROSITE" id="PS50072">
    <property type="entry name" value="CSA_PPIASE_2"/>
    <property type="match status" value="1"/>
</dbReference>
<dbReference type="AlphaFoldDB" id="A0A6D2HN97"/>
<gene>
    <name evidence="3" type="ORF">MERR_LOCUS4139</name>
</gene>
<dbReference type="Gene3D" id="2.40.100.10">
    <property type="entry name" value="Cyclophilin-like"/>
    <property type="match status" value="1"/>
</dbReference>
<evidence type="ECO:0000259" key="2">
    <source>
        <dbReference type="PROSITE" id="PS50072"/>
    </source>
</evidence>
<dbReference type="Proteomes" id="UP000467841">
    <property type="component" value="Unassembled WGS sequence"/>
</dbReference>
<dbReference type="InterPro" id="IPR002130">
    <property type="entry name" value="Cyclophilin-type_PPIase_dom"/>
</dbReference>
<dbReference type="SUPFAM" id="SSF50891">
    <property type="entry name" value="Cyclophilin-like"/>
    <property type="match status" value="1"/>
</dbReference>
<dbReference type="Pfam" id="PF00160">
    <property type="entry name" value="Pro_isomerase"/>
    <property type="match status" value="1"/>
</dbReference>
<protein>
    <recommendedName>
        <fullName evidence="2">PPIase cyclophilin-type domain-containing protein</fullName>
    </recommendedName>
</protein>
<sequence length="134" mass="14930">MVSSGDENHSYKGAPFLVDKGCSIQAVIDLPENDAVFMKYLDAYARNFDIEAENSVLKHTGPGILSMIGKNRLFISTKKVPRLKYKYVVFGQVIQGMKLVRVIESQPSFSYGPSAPKKDCRIYACGQLPMETTM</sequence>
<dbReference type="GO" id="GO:0005737">
    <property type="term" value="C:cytoplasm"/>
    <property type="evidence" value="ECO:0007669"/>
    <property type="project" value="TreeGrafter"/>
</dbReference>
<proteinExistence type="inferred from homology"/>
<name>A0A6D2HN97_9BRAS</name>
<dbReference type="GO" id="GO:0006457">
    <property type="term" value="P:protein folding"/>
    <property type="evidence" value="ECO:0007669"/>
    <property type="project" value="TreeGrafter"/>
</dbReference>
<reference evidence="3" key="1">
    <citation type="submission" date="2020-01" db="EMBL/GenBank/DDBJ databases">
        <authorList>
            <person name="Mishra B."/>
        </authorList>
    </citation>
    <scope>NUCLEOTIDE SEQUENCE [LARGE SCALE GENOMIC DNA]</scope>
</reference>
<dbReference type="PANTHER" id="PTHR11071">
    <property type="entry name" value="PEPTIDYL-PROLYL CIS-TRANS ISOMERASE"/>
    <property type="match status" value="1"/>
</dbReference>
<dbReference type="PANTHER" id="PTHR11071:SF420">
    <property type="entry name" value="PEPTIDYL-PROLYL CIS-TRANS ISOMERASE CYP20-3, CHLOROPLASTIC"/>
    <property type="match status" value="1"/>
</dbReference>
<dbReference type="GO" id="GO:0003755">
    <property type="term" value="F:peptidyl-prolyl cis-trans isomerase activity"/>
    <property type="evidence" value="ECO:0007669"/>
    <property type="project" value="InterPro"/>
</dbReference>
<keyword evidence="4" id="KW-1185">Reference proteome</keyword>
<dbReference type="EMBL" id="CACVBM020000266">
    <property type="protein sequence ID" value="CAA7016904.1"/>
    <property type="molecule type" value="Genomic_DNA"/>
</dbReference>
<evidence type="ECO:0000313" key="4">
    <source>
        <dbReference type="Proteomes" id="UP000467841"/>
    </source>
</evidence>
<evidence type="ECO:0000313" key="3">
    <source>
        <dbReference type="EMBL" id="CAA7016904.1"/>
    </source>
</evidence>
<dbReference type="GO" id="GO:0016018">
    <property type="term" value="F:cyclosporin A binding"/>
    <property type="evidence" value="ECO:0007669"/>
    <property type="project" value="TreeGrafter"/>
</dbReference>
<dbReference type="OrthoDB" id="408413at2759"/>
<comment type="caution">
    <text evidence="3">The sequence shown here is derived from an EMBL/GenBank/DDBJ whole genome shotgun (WGS) entry which is preliminary data.</text>
</comment>
<organism evidence="3 4">
    <name type="scientific">Microthlaspi erraticum</name>
    <dbReference type="NCBI Taxonomy" id="1685480"/>
    <lineage>
        <taxon>Eukaryota</taxon>
        <taxon>Viridiplantae</taxon>
        <taxon>Streptophyta</taxon>
        <taxon>Embryophyta</taxon>
        <taxon>Tracheophyta</taxon>
        <taxon>Spermatophyta</taxon>
        <taxon>Magnoliopsida</taxon>
        <taxon>eudicotyledons</taxon>
        <taxon>Gunneridae</taxon>
        <taxon>Pentapetalae</taxon>
        <taxon>rosids</taxon>
        <taxon>malvids</taxon>
        <taxon>Brassicales</taxon>
        <taxon>Brassicaceae</taxon>
        <taxon>Coluteocarpeae</taxon>
        <taxon>Microthlaspi</taxon>
    </lineage>
</organism>
<comment type="similarity">
    <text evidence="1">Belongs to the cyclophilin-type PPIase family.</text>
</comment>